<dbReference type="GO" id="GO:0005525">
    <property type="term" value="F:GTP binding"/>
    <property type="evidence" value="ECO:0007669"/>
    <property type="project" value="UniProtKB-UniRule"/>
</dbReference>
<keyword evidence="6 8" id="KW-0342">GTP-binding</keyword>
<dbReference type="InterPro" id="IPR036525">
    <property type="entry name" value="Tubulin/FtsZ_GTPase_sf"/>
</dbReference>
<dbReference type="KEGG" id="bbes:BESB_009930"/>
<feature type="region of interest" description="Disordered" evidence="9">
    <location>
        <begin position="451"/>
        <end position="481"/>
    </location>
</feature>
<dbReference type="InterPro" id="IPR002452">
    <property type="entry name" value="Alpha_tubulin"/>
</dbReference>
<dbReference type="PANTHER" id="PTHR11588">
    <property type="entry name" value="TUBULIN"/>
    <property type="match status" value="1"/>
</dbReference>
<comment type="function">
    <text evidence="8">Tubulin is the major constituent of microtubules, a cylinder consisting of laterally associated linear protofilaments composed of alpha- and beta-tubulin heterodimers. Microtubules grow by the addition of GTP-tubulin dimers to the microtubule end, where a stabilizing cap forms. Below the cap, tubulin dimers are in GDP-bound state, owing to GTPase activity of alpha-tubulin.</text>
</comment>
<dbReference type="GO" id="GO:0005874">
    <property type="term" value="C:microtubule"/>
    <property type="evidence" value="ECO:0007669"/>
    <property type="project" value="UniProtKB-KW"/>
</dbReference>
<protein>
    <recommendedName>
        <fullName evidence="8">Tubulin alpha chain</fullName>
    </recommendedName>
</protein>
<sequence>MPREVITVQCGQAGEQLGSTFWELLLAEHGLTYEGGIGDHNVPDGCQNNVDCFFYEAHTGRRVPRSAMIDLDTAVQSTIDRSPMRHLFDYTYFVSNKEDASSNYARGYIGVGRAVMRETNEAIRRQAEMCDSLQCFFLCRSLGGGTGSGLGSLVLESIADEFGKKYLLDTVVWPSESQTSSVVEPYNAMLAVPAMSSHSSAALLFDNAALFGVCRNLLNVEAVFYTNLNQLVAQVLSAVTLSTRFEGSLNSTVEQTLVNTVPYPEVNFLTASLAPLANRRRYRYERASTKDITMESFLPSRCLAEVNCAEGRFIACHLMYRGDVTPRDVQEGIVAAKNSRAVRFVDWMPTGFKCSLNNRLLCVSRDSELAPAFQSCCMFANNTAVTSVLERTLGNARKMFSKRAFVNWFVAEGLEEGEFSEADERLQQKINDYNESVADVEYYYKYAEPVKKEREEETPQSTPTTAPSSPTFGDKRDSDAEEKLASVVAALAG</sequence>
<evidence type="ECO:0000256" key="8">
    <source>
        <dbReference type="RuleBase" id="RU000352"/>
    </source>
</evidence>
<feature type="domain" description="Tubulin/FtsZ GTPase" evidence="10">
    <location>
        <begin position="50"/>
        <end position="247"/>
    </location>
</feature>
<dbReference type="InterPro" id="IPR037103">
    <property type="entry name" value="Tubulin/FtsZ-like_C"/>
</dbReference>
<keyword evidence="3 8" id="KW-0493">Microtubule</keyword>
<keyword evidence="5" id="KW-0378">Hydrolase</keyword>
<dbReference type="InterPro" id="IPR023123">
    <property type="entry name" value="Tubulin_C"/>
</dbReference>
<dbReference type="Pfam" id="PF03953">
    <property type="entry name" value="Tubulin_C"/>
    <property type="match status" value="1"/>
</dbReference>
<gene>
    <name evidence="11" type="ORF">BESB_009930</name>
</gene>
<evidence type="ECO:0000256" key="6">
    <source>
        <dbReference type="ARBA" id="ARBA00023134"/>
    </source>
</evidence>
<dbReference type="SUPFAM" id="SSF52490">
    <property type="entry name" value="Tubulin nucleotide-binding domain-like"/>
    <property type="match status" value="1"/>
</dbReference>
<dbReference type="PRINTS" id="PR01161">
    <property type="entry name" value="TUBULIN"/>
</dbReference>
<dbReference type="Gene3D" id="3.40.50.1440">
    <property type="entry name" value="Tubulin/FtsZ, GTPase domain"/>
    <property type="match status" value="1"/>
</dbReference>
<dbReference type="InterPro" id="IPR017975">
    <property type="entry name" value="Tubulin_CS"/>
</dbReference>
<evidence type="ECO:0000256" key="4">
    <source>
        <dbReference type="ARBA" id="ARBA00022741"/>
    </source>
</evidence>
<evidence type="ECO:0000256" key="9">
    <source>
        <dbReference type="SAM" id="MobiDB-lite"/>
    </source>
</evidence>
<dbReference type="SUPFAM" id="SSF55307">
    <property type="entry name" value="Tubulin C-terminal domain-like"/>
    <property type="match status" value="1"/>
</dbReference>
<dbReference type="CDD" id="cd02186">
    <property type="entry name" value="alpha_tubulin"/>
    <property type="match status" value="1"/>
</dbReference>
<reference evidence="11 12" key="1">
    <citation type="submission" date="2017-09" db="EMBL/GenBank/DDBJ databases">
        <title>Genome sequencing of Besnoitia besnoiti strain Bb-Ger1.</title>
        <authorList>
            <person name="Schares G."/>
            <person name="Venepally P."/>
            <person name="Lorenzi H.A."/>
        </authorList>
    </citation>
    <scope>NUCLEOTIDE SEQUENCE [LARGE SCALE GENOMIC DNA]</scope>
    <source>
        <strain evidence="11 12">Bb-Ger1</strain>
    </source>
</reference>
<dbReference type="VEuPathDB" id="ToxoDB:BESB_009930"/>
<dbReference type="InterPro" id="IPR003008">
    <property type="entry name" value="Tubulin_FtsZ_GTPase"/>
</dbReference>
<evidence type="ECO:0000259" key="10">
    <source>
        <dbReference type="SMART" id="SM00864"/>
    </source>
</evidence>
<evidence type="ECO:0000256" key="1">
    <source>
        <dbReference type="ARBA" id="ARBA00009636"/>
    </source>
</evidence>
<keyword evidence="4 8" id="KW-0547">Nucleotide-binding</keyword>
<dbReference type="AlphaFoldDB" id="A0A2A9MPM1"/>
<dbReference type="STRING" id="94643.A0A2A9MPM1"/>
<dbReference type="GO" id="GO:0007017">
    <property type="term" value="P:microtubule-based process"/>
    <property type="evidence" value="ECO:0007669"/>
    <property type="project" value="InterPro"/>
</dbReference>
<comment type="subunit">
    <text evidence="8">Dimer of alpha and beta chains. A typical microtubule is a hollow water-filled tube with an outer diameter of 25 nm and an inner diameter of 15 nM. Alpha-beta heterodimers associate head-to-tail to form protofilaments running lengthwise along the microtubule wall with the beta-tubulin subunit facing the microtubule plus end conferring a structural polarity. Microtubules usually have 13 protofilaments but different protofilament numbers can be found in some organisms and specialized cells.</text>
</comment>
<dbReference type="GO" id="GO:0016787">
    <property type="term" value="F:hydrolase activity"/>
    <property type="evidence" value="ECO:0007669"/>
    <property type="project" value="UniProtKB-KW"/>
</dbReference>
<accession>A0A2A9MPM1</accession>
<dbReference type="RefSeq" id="XP_029222660.1">
    <property type="nucleotide sequence ID" value="XM_029359747.1"/>
</dbReference>
<dbReference type="PRINTS" id="PR01162">
    <property type="entry name" value="ALPHATUBULIN"/>
</dbReference>
<dbReference type="Gene3D" id="1.10.287.600">
    <property type="entry name" value="Helix hairpin bin"/>
    <property type="match status" value="1"/>
</dbReference>
<keyword evidence="12" id="KW-1185">Reference proteome</keyword>
<dbReference type="InterPro" id="IPR008280">
    <property type="entry name" value="Tub_FtsZ_C"/>
</dbReference>
<dbReference type="Proteomes" id="UP000224006">
    <property type="component" value="Chromosome I"/>
</dbReference>
<feature type="compositionally biased region" description="Low complexity" evidence="9">
    <location>
        <begin position="459"/>
        <end position="471"/>
    </location>
</feature>
<evidence type="ECO:0000256" key="2">
    <source>
        <dbReference type="ARBA" id="ARBA00022490"/>
    </source>
</evidence>
<dbReference type="InterPro" id="IPR018316">
    <property type="entry name" value="Tubulin/FtsZ_2-layer-sand-dom"/>
</dbReference>
<dbReference type="SMART" id="SM00864">
    <property type="entry name" value="Tubulin"/>
    <property type="match status" value="1"/>
</dbReference>
<evidence type="ECO:0000313" key="11">
    <source>
        <dbReference type="EMBL" id="PFH38651.1"/>
    </source>
</evidence>
<dbReference type="InterPro" id="IPR000217">
    <property type="entry name" value="Tubulin"/>
</dbReference>
<proteinExistence type="inferred from homology"/>
<evidence type="ECO:0000256" key="5">
    <source>
        <dbReference type="ARBA" id="ARBA00022801"/>
    </source>
</evidence>
<dbReference type="Gene3D" id="3.30.1330.20">
    <property type="entry name" value="Tubulin/FtsZ, C-terminal domain"/>
    <property type="match status" value="1"/>
</dbReference>
<dbReference type="OrthoDB" id="330120at2759"/>
<evidence type="ECO:0000313" key="12">
    <source>
        <dbReference type="Proteomes" id="UP000224006"/>
    </source>
</evidence>
<dbReference type="GeneID" id="40306055"/>
<comment type="caution">
    <text evidence="11">The sequence shown here is derived from an EMBL/GenBank/DDBJ whole genome shotgun (WGS) entry which is preliminary data.</text>
</comment>
<keyword evidence="2" id="KW-0963">Cytoplasm</keyword>
<evidence type="ECO:0000256" key="3">
    <source>
        <dbReference type="ARBA" id="ARBA00022701"/>
    </source>
</evidence>
<dbReference type="EMBL" id="NWUJ01000001">
    <property type="protein sequence ID" value="PFH38651.1"/>
    <property type="molecule type" value="Genomic_DNA"/>
</dbReference>
<comment type="similarity">
    <text evidence="1 8">Belongs to the tubulin family.</text>
</comment>
<comment type="catalytic activity">
    <reaction evidence="7">
        <text>GTP + H2O = GDP + phosphate + H(+)</text>
        <dbReference type="Rhea" id="RHEA:19669"/>
        <dbReference type="ChEBI" id="CHEBI:15377"/>
        <dbReference type="ChEBI" id="CHEBI:15378"/>
        <dbReference type="ChEBI" id="CHEBI:37565"/>
        <dbReference type="ChEBI" id="CHEBI:43474"/>
        <dbReference type="ChEBI" id="CHEBI:58189"/>
    </reaction>
    <physiologicalReaction direction="left-to-right" evidence="7">
        <dbReference type="Rhea" id="RHEA:19670"/>
    </physiologicalReaction>
</comment>
<dbReference type="Pfam" id="PF00091">
    <property type="entry name" value="Tubulin"/>
    <property type="match status" value="1"/>
</dbReference>
<evidence type="ECO:0000256" key="7">
    <source>
        <dbReference type="ARBA" id="ARBA00049117"/>
    </source>
</evidence>
<name>A0A2A9MPM1_BESBE</name>
<dbReference type="PROSITE" id="PS00227">
    <property type="entry name" value="TUBULIN"/>
    <property type="match status" value="1"/>
</dbReference>
<organism evidence="11 12">
    <name type="scientific">Besnoitia besnoiti</name>
    <name type="common">Apicomplexan protozoan</name>
    <dbReference type="NCBI Taxonomy" id="94643"/>
    <lineage>
        <taxon>Eukaryota</taxon>
        <taxon>Sar</taxon>
        <taxon>Alveolata</taxon>
        <taxon>Apicomplexa</taxon>
        <taxon>Conoidasida</taxon>
        <taxon>Coccidia</taxon>
        <taxon>Eucoccidiorida</taxon>
        <taxon>Eimeriorina</taxon>
        <taxon>Sarcocystidae</taxon>
        <taxon>Besnoitia</taxon>
    </lineage>
</organism>
<dbReference type="GO" id="GO:0005200">
    <property type="term" value="F:structural constituent of cytoskeleton"/>
    <property type="evidence" value="ECO:0007669"/>
    <property type="project" value="InterPro"/>
</dbReference>